<feature type="compositionally biased region" description="Basic and acidic residues" evidence="1">
    <location>
        <begin position="293"/>
        <end position="309"/>
    </location>
</feature>
<feature type="compositionally biased region" description="Acidic residues" evidence="1">
    <location>
        <begin position="132"/>
        <end position="143"/>
    </location>
</feature>
<feature type="region of interest" description="Disordered" evidence="1">
    <location>
        <begin position="132"/>
        <end position="180"/>
    </location>
</feature>
<feature type="compositionally biased region" description="Basic and acidic residues" evidence="1">
    <location>
        <begin position="340"/>
        <end position="354"/>
    </location>
</feature>
<gene>
    <name evidence="2" type="ORF">CTEN210_15652</name>
</gene>
<dbReference type="Proteomes" id="UP001054902">
    <property type="component" value="Unassembled WGS sequence"/>
</dbReference>
<protein>
    <recommendedName>
        <fullName evidence="4">Sulfotransferase domain-containing protein</fullName>
    </recommendedName>
</protein>
<dbReference type="PANTHER" id="PTHR32301">
    <property type="entry name" value="COUNTIN RECEPTOR CNR3-RELATED"/>
    <property type="match status" value="1"/>
</dbReference>
<feature type="compositionally biased region" description="Basic and acidic residues" evidence="1">
    <location>
        <begin position="251"/>
        <end position="275"/>
    </location>
</feature>
<dbReference type="InterPro" id="IPR053259">
    <property type="entry name" value="Golvesin-related_Golgi"/>
</dbReference>
<dbReference type="AlphaFoldDB" id="A0AAD3HDF8"/>
<keyword evidence="3" id="KW-1185">Reference proteome</keyword>
<organism evidence="2 3">
    <name type="scientific">Chaetoceros tenuissimus</name>
    <dbReference type="NCBI Taxonomy" id="426638"/>
    <lineage>
        <taxon>Eukaryota</taxon>
        <taxon>Sar</taxon>
        <taxon>Stramenopiles</taxon>
        <taxon>Ochrophyta</taxon>
        <taxon>Bacillariophyta</taxon>
        <taxon>Coscinodiscophyceae</taxon>
        <taxon>Chaetocerotophycidae</taxon>
        <taxon>Chaetocerotales</taxon>
        <taxon>Chaetocerotaceae</taxon>
        <taxon>Chaetoceros</taxon>
    </lineage>
</organism>
<reference evidence="2 3" key="1">
    <citation type="journal article" date="2021" name="Sci. Rep.">
        <title>The genome of the diatom Chaetoceros tenuissimus carries an ancient integrated fragment of an extant virus.</title>
        <authorList>
            <person name="Hongo Y."/>
            <person name="Kimura K."/>
            <person name="Takaki Y."/>
            <person name="Yoshida Y."/>
            <person name="Baba S."/>
            <person name="Kobayashi G."/>
            <person name="Nagasaki K."/>
            <person name="Hano T."/>
            <person name="Tomaru Y."/>
        </authorList>
    </citation>
    <scope>NUCLEOTIDE SEQUENCE [LARGE SCALE GENOMIC DNA]</scope>
    <source>
        <strain evidence="2 3">NIES-3715</strain>
    </source>
</reference>
<evidence type="ECO:0008006" key="4">
    <source>
        <dbReference type="Google" id="ProtNLM"/>
    </source>
</evidence>
<name>A0AAD3HDF8_9STRA</name>
<accession>A0AAD3HDF8</accession>
<dbReference type="Gene3D" id="3.40.50.300">
    <property type="entry name" value="P-loop containing nucleotide triphosphate hydrolases"/>
    <property type="match status" value="1"/>
</dbReference>
<evidence type="ECO:0000313" key="2">
    <source>
        <dbReference type="EMBL" id="GFH59176.1"/>
    </source>
</evidence>
<dbReference type="InterPro" id="IPR027417">
    <property type="entry name" value="P-loop_NTPase"/>
</dbReference>
<proteinExistence type="predicted"/>
<feature type="compositionally biased region" description="Basic and acidic residues" evidence="1">
    <location>
        <begin position="144"/>
        <end position="170"/>
    </location>
</feature>
<feature type="region of interest" description="Disordered" evidence="1">
    <location>
        <begin position="192"/>
        <end position="354"/>
    </location>
</feature>
<evidence type="ECO:0000313" key="3">
    <source>
        <dbReference type="Proteomes" id="UP001054902"/>
    </source>
</evidence>
<evidence type="ECO:0000256" key="1">
    <source>
        <dbReference type="SAM" id="MobiDB-lite"/>
    </source>
</evidence>
<comment type="caution">
    <text evidence="2">The sequence shown here is derived from an EMBL/GenBank/DDBJ whole genome shotgun (WGS) entry which is preliminary data.</text>
</comment>
<dbReference type="PANTHER" id="PTHR32301:SF6">
    <property type="entry name" value="GOLVESIN-RELATED"/>
    <property type="match status" value="1"/>
</dbReference>
<dbReference type="EMBL" id="BLLK01000062">
    <property type="protein sequence ID" value="GFH59176.1"/>
    <property type="molecule type" value="Genomic_DNA"/>
</dbReference>
<sequence length="656" mass="74117">MSRNVNFDQIDRFNNEDEAYDSIFRTQYSDEEDLAPLTVRTQDPAEEKKCNKKMICIVGGLCALSLIAMKGERVGSFWKGNEGPVYESNLQPYGSELIDENGYHAGFGDEIPVDTSMNQDEEDSIIVTEEDFIDGEEEVDDGEEKVTTDKDNKDKVFSDKTSDQDSDGEKMTPVGIPDGTIIEDMGVNFEAPLDGEESLPLDKHASEDNENTGDLFGASDYTIVEEVDNKTADIKDEESNEEIMKSPGSSEYDKQFQKEKEQSTHPEYIVDKKQDLLSIDSSTFDPWGDDLEEKPVKPTQDKNFYDPFHKNKKKKTPPPQPTQPDEEEFQDTETTAYSNNHEENNDKYTLKPTKDDVVQEKETVIEPTGPISPLKYKFADLDKPFVPGIDVPFFWYIPRTAATSLENILAKCHHLVAAGNKGAIGGTATAPFLQVFEPYPGEKYVNVELRTKAGIQRAIDLDVVGSGLVDFVVASRIYEVREIFHPPRNQGRCFALIRHPIERAVSLFYYLKDASHENSFNEEISKMSIEQYVTSDKVESNWMIRSIVGKLEGGTVTIDDVNEAKQFLEKKCIIGLSSEYSESYHRFEKYFELGTSKENGCENKVMASFAAQAQSHPKIVENSPVWNDLAGRNNLDISLFEFAVELFKKQTQMFQS</sequence>